<keyword evidence="1" id="KW-0732">Signal</keyword>
<dbReference type="Pfam" id="PF00881">
    <property type="entry name" value="Nitroreductase"/>
    <property type="match status" value="1"/>
</dbReference>
<accession>A0ABR7QWM3</accession>
<feature type="chain" id="PRO_5046619022" evidence="1">
    <location>
        <begin position="25"/>
        <end position="213"/>
    </location>
</feature>
<dbReference type="InterPro" id="IPR000415">
    <property type="entry name" value="Nitroreductase-like"/>
</dbReference>
<dbReference type="Gene3D" id="3.40.109.10">
    <property type="entry name" value="NADH Oxidase"/>
    <property type="match status" value="1"/>
</dbReference>
<dbReference type="PANTHER" id="PTHR43745">
    <property type="entry name" value="NITROREDUCTASE MJ1384-RELATED"/>
    <property type="match status" value="1"/>
</dbReference>
<organism evidence="3 4">
    <name type="scientific">Frischella japonica</name>
    <dbReference type="NCBI Taxonomy" id="2741544"/>
    <lineage>
        <taxon>Bacteria</taxon>
        <taxon>Pseudomonadati</taxon>
        <taxon>Pseudomonadota</taxon>
        <taxon>Gammaproteobacteria</taxon>
        <taxon>Orbales</taxon>
        <taxon>Orbaceae</taxon>
        <taxon>Frischella</taxon>
    </lineage>
</organism>
<gene>
    <name evidence="3" type="ORF">FcAc13_03560</name>
</gene>
<dbReference type="SUPFAM" id="SSF55469">
    <property type="entry name" value="FMN-dependent nitroreductase-like"/>
    <property type="match status" value="1"/>
</dbReference>
<dbReference type="Proteomes" id="UP000651208">
    <property type="component" value="Unassembled WGS sequence"/>
</dbReference>
<evidence type="ECO:0000313" key="4">
    <source>
        <dbReference type="Proteomes" id="UP000651208"/>
    </source>
</evidence>
<evidence type="ECO:0000313" key="3">
    <source>
        <dbReference type="EMBL" id="MBC9130383.1"/>
    </source>
</evidence>
<sequence length="213" mass="23619">MFRLIQKLFTILFISLTSITVAKADIQLPTPQMENGIGIFTALKKRASTPGGAFGIGNISDQELSTVLWAASGLNRGEKGWTIPIASGQPPYVKIYVAGQNGVYLYHWRGHYLQQISQEDIRSDIAQQSFVRRAAYSLIFISDSLALNQFNDDEKAHDFSQIAVGAMSQNIYLTAAALKLNVRYIHSIKKESISEELNLVEKDKPIGIMLLGK</sequence>
<reference evidence="3 4" key="1">
    <citation type="submission" date="2020-06" db="EMBL/GenBank/DDBJ databases">
        <title>Frischella cerana isolated from Apis cerana gut homogenate.</title>
        <authorList>
            <person name="Wolter L.A."/>
            <person name="Suenami S."/>
            <person name="Miyazaki R."/>
        </authorList>
    </citation>
    <scope>NUCLEOTIDE SEQUENCE [LARGE SCALE GENOMIC DNA]</scope>
    <source>
        <strain evidence="3 4">Ac13</strain>
    </source>
</reference>
<dbReference type="InterPro" id="IPR052544">
    <property type="entry name" value="Bacteriocin_Proc_Enz"/>
</dbReference>
<dbReference type="PANTHER" id="PTHR43745:SF2">
    <property type="entry name" value="NITROREDUCTASE MJ1384-RELATED"/>
    <property type="match status" value="1"/>
</dbReference>
<comment type="caution">
    <text evidence="3">The sequence shown here is derived from an EMBL/GenBank/DDBJ whole genome shotgun (WGS) entry which is preliminary data.</text>
</comment>
<evidence type="ECO:0000259" key="2">
    <source>
        <dbReference type="Pfam" id="PF00881"/>
    </source>
</evidence>
<feature type="signal peptide" evidence="1">
    <location>
        <begin position="1"/>
        <end position="24"/>
    </location>
</feature>
<keyword evidence="4" id="KW-1185">Reference proteome</keyword>
<dbReference type="InterPro" id="IPR029479">
    <property type="entry name" value="Nitroreductase"/>
</dbReference>
<name>A0ABR7QWM3_9GAMM</name>
<protein>
    <submittedName>
        <fullName evidence="3">Nitroreductase family protein</fullName>
    </submittedName>
</protein>
<evidence type="ECO:0000256" key="1">
    <source>
        <dbReference type="SAM" id="SignalP"/>
    </source>
</evidence>
<proteinExistence type="predicted"/>
<feature type="domain" description="Nitroreductase" evidence="2">
    <location>
        <begin position="59"/>
        <end position="213"/>
    </location>
</feature>
<dbReference type="EMBL" id="JABURY010000006">
    <property type="protein sequence ID" value="MBC9130383.1"/>
    <property type="molecule type" value="Genomic_DNA"/>
</dbReference>
<dbReference type="RefSeq" id="WP_187754806.1">
    <property type="nucleotide sequence ID" value="NZ_JABURY010000006.1"/>
</dbReference>